<dbReference type="Pfam" id="PF00155">
    <property type="entry name" value="Aminotran_1_2"/>
    <property type="match status" value="1"/>
</dbReference>
<sequence length="491" mass="54680">MGTDLYCHHHSLFADAMTETALLYLQLADKIATAIQQGIIAPGSKLLSVRDCARQRKLSINTVTAAYRLLEDKGLIEARPKSGYFVRTQLPEPTQPLKPSRADERQADTLNAFIEAILSHQDQPDYVDFGLACPKGKAFYPTERLSRLTAGILRKQSDLVAKYALPPGSLTLRQQIAQRLIQLGVSVSADDLILTHGVLDALNLAIRAVTKPGATVIVETPTYFNLYPLLEALGVNWLEITTHPLTGMDLDELEATLQQTPIAAIITIPTVHNPLGFTMSRENKARLAKMANQYQVPVIEDAQHADLQFVNPPEPLLKAYDEGGWVMTSASYTKTLAPDFRIGWIAPGRFHESIRKLKFLTSVAESSLLSEAIAQFLENGGYERHLRNLRRLYSMQINHIRSLIAQYFPAGTRASQPTGGFILWLELPDNINSLELARRALAEHIVCIPGLLYSTSQRYQNCLRLTCCFEMSEKYIQGLKRLGEIACELAN</sequence>
<dbReference type="GO" id="GO:0003677">
    <property type="term" value="F:DNA binding"/>
    <property type="evidence" value="ECO:0007669"/>
    <property type="project" value="UniProtKB-KW"/>
</dbReference>
<proteinExistence type="inferred from homology"/>
<dbReference type="InterPro" id="IPR015421">
    <property type="entry name" value="PyrdxlP-dep_Trfase_major"/>
</dbReference>
<name>A0A841G9Q6_9GAMM</name>
<keyword evidence="2" id="KW-0663">Pyridoxal phosphate</keyword>
<dbReference type="GO" id="GO:0030170">
    <property type="term" value="F:pyridoxal phosphate binding"/>
    <property type="evidence" value="ECO:0007669"/>
    <property type="project" value="InterPro"/>
</dbReference>
<evidence type="ECO:0000256" key="2">
    <source>
        <dbReference type="ARBA" id="ARBA00022898"/>
    </source>
</evidence>
<keyword evidence="5" id="KW-0804">Transcription</keyword>
<comment type="similarity">
    <text evidence="1">In the C-terminal section; belongs to the class-I pyridoxal-phosphate-dependent aminotransferase family.</text>
</comment>
<dbReference type="CDD" id="cd07377">
    <property type="entry name" value="WHTH_GntR"/>
    <property type="match status" value="1"/>
</dbReference>
<dbReference type="Proteomes" id="UP000585721">
    <property type="component" value="Unassembled WGS sequence"/>
</dbReference>
<dbReference type="EMBL" id="JACHGR010000005">
    <property type="protein sequence ID" value="MBB6055874.1"/>
    <property type="molecule type" value="Genomic_DNA"/>
</dbReference>
<dbReference type="AlphaFoldDB" id="A0A841G9Q6"/>
<dbReference type="Gene3D" id="3.40.640.10">
    <property type="entry name" value="Type I PLP-dependent aspartate aminotransferase-like (Major domain)"/>
    <property type="match status" value="1"/>
</dbReference>
<evidence type="ECO:0000259" key="6">
    <source>
        <dbReference type="PROSITE" id="PS50949"/>
    </source>
</evidence>
<dbReference type="SUPFAM" id="SSF46785">
    <property type="entry name" value="Winged helix' DNA-binding domain"/>
    <property type="match status" value="1"/>
</dbReference>
<dbReference type="InterPro" id="IPR000524">
    <property type="entry name" value="Tscrpt_reg_HTH_GntR"/>
</dbReference>
<dbReference type="RefSeq" id="WP_223157835.1">
    <property type="nucleotide sequence ID" value="NZ_JACHGR010000005.1"/>
</dbReference>
<dbReference type="SUPFAM" id="SSF53383">
    <property type="entry name" value="PLP-dependent transferases"/>
    <property type="match status" value="1"/>
</dbReference>
<evidence type="ECO:0000256" key="4">
    <source>
        <dbReference type="ARBA" id="ARBA00023125"/>
    </source>
</evidence>
<dbReference type="InterPro" id="IPR015422">
    <property type="entry name" value="PyrdxlP-dep_Trfase_small"/>
</dbReference>
<comment type="caution">
    <text evidence="7">The sequence shown here is derived from an EMBL/GenBank/DDBJ whole genome shotgun (WGS) entry which is preliminary data.</text>
</comment>
<gene>
    <name evidence="7" type="ORF">HNR75_001792</name>
</gene>
<dbReference type="PANTHER" id="PTHR46577">
    <property type="entry name" value="HTH-TYPE TRANSCRIPTIONAL REGULATORY PROTEIN GABR"/>
    <property type="match status" value="1"/>
</dbReference>
<evidence type="ECO:0000256" key="3">
    <source>
        <dbReference type="ARBA" id="ARBA00023015"/>
    </source>
</evidence>
<dbReference type="InterPro" id="IPR036388">
    <property type="entry name" value="WH-like_DNA-bd_sf"/>
</dbReference>
<dbReference type="InterPro" id="IPR036390">
    <property type="entry name" value="WH_DNA-bd_sf"/>
</dbReference>
<organism evidence="7 8">
    <name type="scientific">Tolumonas osonensis</name>
    <dbReference type="NCBI Taxonomy" id="675874"/>
    <lineage>
        <taxon>Bacteria</taxon>
        <taxon>Pseudomonadati</taxon>
        <taxon>Pseudomonadota</taxon>
        <taxon>Gammaproteobacteria</taxon>
        <taxon>Aeromonadales</taxon>
        <taxon>Aeromonadaceae</taxon>
        <taxon>Tolumonas</taxon>
    </lineage>
</organism>
<dbReference type="PANTHER" id="PTHR46577:SF2">
    <property type="entry name" value="TRANSCRIPTIONAL REGULATORY PROTEIN"/>
    <property type="match status" value="1"/>
</dbReference>
<feature type="domain" description="HTH gntR-type" evidence="6">
    <location>
        <begin position="21"/>
        <end position="89"/>
    </location>
</feature>
<evidence type="ECO:0000313" key="8">
    <source>
        <dbReference type="Proteomes" id="UP000585721"/>
    </source>
</evidence>
<dbReference type="CDD" id="cd00609">
    <property type="entry name" value="AAT_like"/>
    <property type="match status" value="1"/>
</dbReference>
<dbReference type="Gene3D" id="3.90.1150.10">
    <property type="entry name" value="Aspartate Aminotransferase, domain 1"/>
    <property type="match status" value="1"/>
</dbReference>
<evidence type="ECO:0000256" key="5">
    <source>
        <dbReference type="ARBA" id="ARBA00023163"/>
    </source>
</evidence>
<dbReference type="GO" id="GO:0003700">
    <property type="term" value="F:DNA-binding transcription factor activity"/>
    <property type="evidence" value="ECO:0007669"/>
    <property type="project" value="InterPro"/>
</dbReference>
<evidence type="ECO:0000313" key="7">
    <source>
        <dbReference type="EMBL" id="MBB6055874.1"/>
    </source>
</evidence>
<dbReference type="InterPro" id="IPR015424">
    <property type="entry name" value="PyrdxlP-dep_Trfase"/>
</dbReference>
<dbReference type="Gene3D" id="1.10.10.10">
    <property type="entry name" value="Winged helix-like DNA-binding domain superfamily/Winged helix DNA-binding domain"/>
    <property type="match status" value="1"/>
</dbReference>
<keyword evidence="3" id="KW-0805">Transcription regulation</keyword>
<evidence type="ECO:0000256" key="1">
    <source>
        <dbReference type="ARBA" id="ARBA00005384"/>
    </source>
</evidence>
<keyword evidence="4 7" id="KW-0238">DNA-binding</keyword>
<protein>
    <submittedName>
        <fullName evidence="7">DNA-binding transcriptional MocR family regulator</fullName>
    </submittedName>
</protein>
<dbReference type="SMART" id="SM00345">
    <property type="entry name" value="HTH_GNTR"/>
    <property type="match status" value="1"/>
</dbReference>
<dbReference type="PROSITE" id="PS50949">
    <property type="entry name" value="HTH_GNTR"/>
    <property type="match status" value="1"/>
</dbReference>
<accession>A0A841G9Q6</accession>
<reference evidence="7 8" key="1">
    <citation type="submission" date="2020-08" db="EMBL/GenBank/DDBJ databases">
        <title>Genomic Encyclopedia of Type Strains, Phase IV (KMG-IV): sequencing the most valuable type-strain genomes for metagenomic binning, comparative biology and taxonomic classification.</title>
        <authorList>
            <person name="Goeker M."/>
        </authorList>
    </citation>
    <scope>NUCLEOTIDE SEQUENCE [LARGE SCALE GENOMIC DNA]</scope>
    <source>
        <strain evidence="7 8">DSM 22975</strain>
    </source>
</reference>
<dbReference type="InterPro" id="IPR051446">
    <property type="entry name" value="HTH_trans_reg/aminotransferase"/>
</dbReference>
<dbReference type="InterPro" id="IPR004839">
    <property type="entry name" value="Aminotransferase_I/II_large"/>
</dbReference>
<keyword evidence="8" id="KW-1185">Reference proteome</keyword>
<dbReference type="Pfam" id="PF00392">
    <property type="entry name" value="GntR"/>
    <property type="match status" value="1"/>
</dbReference>